<evidence type="ECO:0000313" key="1">
    <source>
        <dbReference type="EMBL" id="GFY18045.1"/>
    </source>
</evidence>
<accession>A0A8X6SVA2</accession>
<reference evidence="1" key="1">
    <citation type="submission" date="2020-08" db="EMBL/GenBank/DDBJ databases">
        <title>Multicomponent nature underlies the extraordinary mechanical properties of spider dragline silk.</title>
        <authorList>
            <person name="Kono N."/>
            <person name="Nakamura H."/>
            <person name="Mori M."/>
            <person name="Yoshida Y."/>
            <person name="Ohtoshi R."/>
            <person name="Malay A.D."/>
            <person name="Moran D.A.P."/>
            <person name="Tomita M."/>
            <person name="Numata K."/>
            <person name="Arakawa K."/>
        </authorList>
    </citation>
    <scope>NUCLEOTIDE SEQUENCE</scope>
</reference>
<evidence type="ECO:0000313" key="2">
    <source>
        <dbReference type="Proteomes" id="UP000887159"/>
    </source>
</evidence>
<sequence length="87" mass="9410">MTLVTSTKKPVTFSGEGRLALSLNVPVRKLKLETSMAVLSLLLQVSNTISPRSTPRRMAGFGVDSVHCPKKLFEILDAPVWSQGPAC</sequence>
<protein>
    <submittedName>
        <fullName evidence="1">Uncharacterized protein</fullName>
    </submittedName>
</protein>
<proteinExistence type="predicted"/>
<keyword evidence="2" id="KW-1185">Reference proteome</keyword>
<gene>
    <name evidence="1" type="ORF">TNCV_3385361</name>
</gene>
<dbReference type="Proteomes" id="UP000887159">
    <property type="component" value="Unassembled WGS sequence"/>
</dbReference>
<dbReference type="AlphaFoldDB" id="A0A8X6SVA2"/>
<name>A0A8X6SVA2_TRICX</name>
<dbReference type="EMBL" id="BMAU01021347">
    <property type="protein sequence ID" value="GFY18045.1"/>
    <property type="molecule type" value="Genomic_DNA"/>
</dbReference>
<organism evidence="1 2">
    <name type="scientific">Trichonephila clavipes</name>
    <name type="common">Golden silk orbweaver</name>
    <name type="synonym">Nephila clavipes</name>
    <dbReference type="NCBI Taxonomy" id="2585209"/>
    <lineage>
        <taxon>Eukaryota</taxon>
        <taxon>Metazoa</taxon>
        <taxon>Ecdysozoa</taxon>
        <taxon>Arthropoda</taxon>
        <taxon>Chelicerata</taxon>
        <taxon>Arachnida</taxon>
        <taxon>Araneae</taxon>
        <taxon>Araneomorphae</taxon>
        <taxon>Entelegynae</taxon>
        <taxon>Araneoidea</taxon>
        <taxon>Nephilidae</taxon>
        <taxon>Trichonephila</taxon>
    </lineage>
</organism>
<comment type="caution">
    <text evidence="1">The sequence shown here is derived from an EMBL/GenBank/DDBJ whole genome shotgun (WGS) entry which is preliminary data.</text>
</comment>